<feature type="compositionally biased region" description="Basic residues" evidence="5">
    <location>
        <begin position="205"/>
        <end position="224"/>
    </location>
</feature>
<dbReference type="AlphaFoldDB" id="A0A8H3ISL8"/>
<name>A0A8H3ISL8_9LECA</name>
<keyword evidence="3" id="KW-0175">Coiled coil</keyword>
<gene>
    <name evidence="6" type="ORF">HETSPECPRED_005618</name>
</gene>
<evidence type="ECO:0000256" key="4">
    <source>
        <dbReference type="ARBA" id="ARBA00023242"/>
    </source>
</evidence>
<dbReference type="GO" id="GO:0019843">
    <property type="term" value="F:rRNA binding"/>
    <property type="evidence" value="ECO:0007669"/>
    <property type="project" value="TreeGrafter"/>
</dbReference>
<evidence type="ECO:0000313" key="7">
    <source>
        <dbReference type="Proteomes" id="UP000664521"/>
    </source>
</evidence>
<dbReference type="EMBL" id="CAJPDS010000036">
    <property type="protein sequence ID" value="CAF9924609.1"/>
    <property type="molecule type" value="Genomic_DNA"/>
</dbReference>
<evidence type="ECO:0000256" key="2">
    <source>
        <dbReference type="ARBA" id="ARBA00007175"/>
    </source>
</evidence>
<keyword evidence="4" id="KW-0539">Nucleus</keyword>
<evidence type="ECO:0008006" key="8">
    <source>
        <dbReference type="Google" id="ProtNLM"/>
    </source>
</evidence>
<evidence type="ECO:0000256" key="1">
    <source>
        <dbReference type="ARBA" id="ARBA00004604"/>
    </source>
</evidence>
<accession>A0A8H3ISL8</accession>
<dbReference type="PANTHER" id="PTHR14577:SF0">
    <property type="entry name" value="NUCLEOLAR PROTEIN 12"/>
    <property type="match status" value="1"/>
</dbReference>
<comment type="similarity">
    <text evidence="2">Belongs to the RRP17 family.</text>
</comment>
<organism evidence="6 7">
    <name type="scientific">Heterodermia speciosa</name>
    <dbReference type="NCBI Taxonomy" id="116794"/>
    <lineage>
        <taxon>Eukaryota</taxon>
        <taxon>Fungi</taxon>
        <taxon>Dikarya</taxon>
        <taxon>Ascomycota</taxon>
        <taxon>Pezizomycotina</taxon>
        <taxon>Lecanoromycetes</taxon>
        <taxon>OSLEUM clade</taxon>
        <taxon>Lecanoromycetidae</taxon>
        <taxon>Caliciales</taxon>
        <taxon>Physciaceae</taxon>
        <taxon>Heterodermia</taxon>
    </lineage>
</organism>
<feature type="compositionally biased region" description="Acidic residues" evidence="5">
    <location>
        <begin position="150"/>
        <end position="159"/>
    </location>
</feature>
<feature type="compositionally biased region" description="Acidic residues" evidence="5">
    <location>
        <begin position="88"/>
        <end position="101"/>
    </location>
</feature>
<comment type="subcellular location">
    <subcellularLocation>
        <location evidence="1">Nucleus</location>
        <location evidence="1">Nucleolus</location>
    </subcellularLocation>
</comment>
<evidence type="ECO:0000256" key="3">
    <source>
        <dbReference type="ARBA" id="ARBA00023054"/>
    </source>
</evidence>
<comment type="caution">
    <text evidence="6">The sequence shown here is derived from an EMBL/GenBank/DDBJ whole genome shotgun (WGS) entry which is preliminary data.</text>
</comment>
<feature type="compositionally biased region" description="Polar residues" evidence="5">
    <location>
        <begin position="163"/>
        <end position="174"/>
    </location>
</feature>
<dbReference type="PANTHER" id="PTHR14577">
    <property type="entry name" value="NUCLEOLAR PROTEIN 12"/>
    <property type="match status" value="1"/>
</dbReference>
<sequence length="224" mass="25953">MTEPFFKKRRKIASAVEEIKFDPSARQDYLTGFHKRKLQRAKHAKDEAAKRDREERITARKLLRARRKADLEKHVAEVNSLLRRELDSDLDDPGEEDNINEEEGRAHINGTMKASNRDLEAEYPDEDRYTTVTVEAVEVSRDGLHKTPEDEVLESDGEGVQEVTPQSKSASRRSGGTPLHSKAKSLDPKRKRKKFKYESKTERKMTRHKERSKNSARAKDRRSK</sequence>
<feature type="region of interest" description="Disordered" evidence="5">
    <location>
        <begin position="83"/>
        <end position="224"/>
    </location>
</feature>
<keyword evidence="7" id="KW-1185">Reference proteome</keyword>
<feature type="compositionally biased region" description="Basic and acidic residues" evidence="5">
    <location>
        <begin position="138"/>
        <end position="149"/>
    </location>
</feature>
<protein>
    <recommendedName>
        <fullName evidence="8">Nucleolar protein 12</fullName>
    </recommendedName>
</protein>
<evidence type="ECO:0000256" key="5">
    <source>
        <dbReference type="SAM" id="MobiDB-lite"/>
    </source>
</evidence>
<evidence type="ECO:0000313" key="6">
    <source>
        <dbReference type="EMBL" id="CAF9924609.1"/>
    </source>
</evidence>
<dbReference type="Pfam" id="PF09805">
    <property type="entry name" value="Nop25"/>
    <property type="match status" value="1"/>
</dbReference>
<dbReference type="InterPro" id="IPR019186">
    <property type="entry name" value="Nucleolar_protein_12"/>
</dbReference>
<dbReference type="Proteomes" id="UP000664521">
    <property type="component" value="Unassembled WGS sequence"/>
</dbReference>
<reference evidence="6" key="1">
    <citation type="submission" date="2021-03" db="EMBL/GenBank/DDBJ databases">
        <authorList>
            <person name="Tagirdzhanova G."/>
        </authorList>
    </citation>
    <scope>NUCLEOTIDE SEQUENCE</scope>
</reference>
<dbReference type="GO" id="GO:0005730">
    <property type="term" value="C:nucleolus"/>
    <property type="evidence" value="ECO:0007669"/>
    <property type="project" value="UniProtKB-SubCell"/>
</dbReference>
<proteinExistence type="inferred from homology"/>
<dbReference type="OrthoDB" id="551633at2759"/>